<dbReference type="AlphaFoldDB" id="A0A6C9NE52"/>
<proteinExistence type="predicted"/>
<sequence>MTVSTEVDHNEYTGNGVTTSFPYTFRIFKKSDLVVQVSDLNGNVTELVLDTGYTVTGAGTYSGGSVVLPSPLAAGWRITIERVLDVVQETDLRNQGKFFPEVHEDAFDYLTMLIQRCFGWFRRALMKPSLLAKYYDAKQNKISNLADPSFEQDAVNNRSMRNYVDAAIAGVVGGFGWFIPSGSGARQRTFQSKMRDIISPCDYEDNIFMIKELISKGKNAAVFNSYYTFVITVGEWGDYPTLKDAIIAAQSMRPMWDGGNAFCEIRIKTGHIINYQIEFSSGVDLSWIKITSEDSVVFSDTRLFTKIVRTYYEYKYLFYICDAAKSPVFAIQIEENRDDSDVCAFIVTQKAELNFYPYSGARKFYVGIHGSFGAKISAYHTGCAPDEESVAAYMPEGYYVCDFSYSRYSSLQLVNNVKASMPVSKFERCTESTVASVNCIYNVKADFQGSSASYCYIGWNVRDGSNVNIRDHKTIHCSYRGLTCIHTAYVDARRHDVEESDAETSGKVLEPNIEKGFYGCALGVRIDGAGCVDVAGNDMRNCGTAVNADTGAVISGKAVDISGAELGFDCHAGASVNFPRLWGTDIKKLMHLQDGVRFNSNICHVFGANPTKDIRWIDVERSEASFMNATLDADSGFIADCGSRITIEGSKVKNQTIRSFFGSYVAINNTVADRTYSDIADVPQLTISGGSFISATGYSNSDSSPLRLSTTRNTLGVGGAIFSTNGEVS</sequence>
<organism evidence="1">
    <name type="scientific">Escherichia coli</name>
    <dbReference type="NCBI Taxonomy" id="562"/>
    <lineage>
        <taxon>Bacteria</taxon>
        <taxon>Pseudomonadati</taxon>
        <taxon>Pseudomonadota</taxon>
        <taxon>Gammaproteobacteria</taxon>
        <taxon>Enterobacterales</taxon>
        <taxon>Enterobacteriaceae</taxon>
        <taxon>Escherichia</taxon>
    </lineage>
</organism>
<name>A0A6C9NE52_ECOLX</name>
<comment type="caution">
    <text evidence="1">The sequence shown here is derived from an EMBL/GenBank/DDBJ whole genome shotgun (WGS) entry which is preliminary data.</text>
</comment>
<dbReference type="RefSeq" id="WP_097476433.1">
    <property type="nucleotide sequence ID" value="NZ_JAAVSI010000009.1"/>
</dbReference>
<dbReference type="EMBL" id="WKRU01000113">
    <property type="protein sequence ID" value="MSL39028.1"/>
    <property type="molecule type" value="Genomic_DNA"/>
</dbReference>
<reference evidence="1" key="1">
    <citation type="journal article" date="2019" name="Nat. Med.">
        <title>A library of human gut bacterial isolates paired with longitudinal multiomics data enables mechanistic microbiome research.</title>
        <authorList>
            <person name="Poyet M."/>
            <person name="Groussin M."/>
            <person name="Gibbons S.M."/>
            <person name="Avila-Pacheco J."/>
            <person name="Jiang X."/>
            <person name="Kearney S.M."/>
            <person name="Perrotta A.R."/>
            <person name="Berdy B."/>
            <person name="Zhao S."/>
            <person name="Lieberman T.D."/>
            <person name="Swanson P.K."/>
            <person name="Smith M."/>
            <person name="Roesemann S."/>
            <person name="Alexander J.E."/>
            <person name="Rich S.A."/>
            <person name="Livny J."/>
            <person name="Vlamakis H."/>
            <person name="Clish C."/>
            <person name="Bullock K."/>
            <person name="Deik A."/>
            <person name="Scott J."/>
            <person name="Pierce K.A."/>
            <person name="Xavier R.J."/>
            <person name="Alm E.J."/>
        </authorList>
    </citation>
    <scope>NUCLEOTIDE SEQUENCE</scope>
    <source>
        <strain evidence="1">BIOML-A446</strain>
    </source>
</reference>
<accession>A0A6C9NE52</accession>
<evidence type="ECO:0000313" key="1">
    <source>
        <dbReference type="EMBL" id="MSL39028.1"/>
    </source>
</evidence>
<gene>
    <name evidence="1" type="ORF">GKE65_12445</name>
</gene>
<protein>
    <submittedName>
        <fullName evidence="1">Phage tail protein</fullName>
    </submittedName>
</protein>